<dbReference type="Gene3D" id="3.90.1300.10">
    <property type="entry name" value="Amidase signature (AS) domain"/>
    <property type="match status" value="1"/>
</dbReference>
<dbReference type="Proteomes" id="UP000249363">
    <property type="component" value="Unassembled WGS sequence"/>
</dbReference>
<feature type="domain" description="Amidase" evidence="5">
    <location>
        <begin position="77"/>
        <end position="531"/>
    </location>
</feature>
<evidence type="ECO:0000259" key="5">
    <source>
        <dbReference type="Pfam" id="PF01425"/>
    </source>
</evidence>
<dbReference type="Pfam" id="PF01425">
    <property type="entry name" value="Amidase"/>
    <property type="match status" value="1"/>
</dbReference>
<organism evidence="6 7">
    <name type="scientific">Talaromyces amestolkiae</name>
    <dbReference type="NCBI Taxonomy" id="1196081"/>
    <lineage>
        <taxon>Eukaryota</taxon>
        <taxon>Fungi</taxon>
        <taxon>Dikarya</taxon>
        <taxon>Ascomycota</taxon>
        <taxon>Pezizomycotina</taxon>
        <taxon>Eurotiomycetes</taxon>
        <taxon>Eurotiomycetidae</taxon>
        <taxon>Eurotiales</taxon>
        <taxon>Trichocomaceae</taxon>
        <taxon>Talaromyces</taxon>
        <taxon>Talaromyces sect. Talaromyces</taxon>
    </lineage>
</organism>
<dbReference type="RefSeq" id="XP_040738384.1">
    <property type="nucleotide sequence ID" value="XM_040882845.1"/>
</dbReference>
<accession>A0A364LDH5</accession>
<dbReference type="GeneID" id="63799096"/>
<dbReference type="SUPFAM" id="SSF75304">
    <property type="entry name" value="Amidase signature (AS) enzymes"/>
    <property type="match status" value="1"/>
</dbReference>
<feature type="binding site" evidence="4">
    <location>
        <position position="182"/>
    </location>
    <ligand>
        <name>substrate</name>
    </ligand>
</feature>
<dbReference type="InterPro" id="IPR036928">
    <property type="entry name" value="AS_sf"/>
</dbReference>
<evidence type="ECO:0000256" key="2">
    <source>
        <dbReference type="ARBA" id="ARBA00022801"/>
    </source>
</evidence>
<dbReference type="PANTHER" id="PTHR46072:SF4">
    <property type="entry name" value="AMIDASE C550.07-RELATED"/>
    <property type="match status" value="1"/>
</dbReference>
<evidence type="ECO:0000313" key="7">
    <source>
        <dbReference type="Proteomes" id="UP000249363"/>
    </source>
</evidence>
<feature type="binding site" evidence="4">
    <location>
        <begin position="229"/>
        <end position="232"/>
    </location>
    <ligand>
        <name>substrate</name>
    </ligand>
</feature>
<dbReference type="AlphaFoldDB" id="A0A364LDH5"/>
<proteinExistence type="inferred from homology"/>
<keyword evidence="7" id="KW-1185">Reference proteome</keyword>
<dbReference type="InterPro" id="IPR023631">
    <property type="entry name" value="Amidase_dom"/>
</dbReference>
<feature type="active site" description="Charge relay system" evidence="3">
    <location>
        <position position="208"/>
    </location>
</feature>
<gene>
    <name evidence="6" type="ORF">BHQ10_009882</name>
</gene>
<evidence type="ECO:0000256" key="4">
    <source>
        <dbReference type="PIRSR" id="PIRSR001221-2"/>
    </source>
</evidence>
<dbReference type="PANTHER" id="PTHR46072">
    <property type="entry name" value="AMIDASE-RELATED-RELATED"/>
    <property type="match status" value="1"/>
</dbReference>
<keyword evidence="2" id="KW-0378">Hydrolase</keyword>
<feature type="binding site" evidence="4">
    <location>
        <position position="208"/>
    </location>
    <ligand>
        <name>substrate</name>
    </ligand>
</feature>
<dbReference type="STRING" id="1196081.A0A364LDH5"/>
<evidence type="ECO:0000313" key="6">
    <source>
        <dbReference type="EMBL" id="RAO73870.1"/>
    </source>
</evidence>
<feature type="active site" description="Charge relay system" evidence="3">
    <location>
        <position position="133"/>
    </location>
</feature>
<comment type="similarity">
    <text evidence="1">Belongs to the amidase family.</text>
</comment>
<feature type="active site" description="Acyl-ester intermediate" evidence="3">
    <location>
        <position position="232"/>
    </location>
</feature>
<dbReference type="OrthoDB" id="6428749at2759"/>
<name>A0A364LDH5_TALAM</name>
<dbReference type="GO" id="GO:0016787">
    <property type="term" value="F:hydrolase activity"/>
    <property type="evidence" value="ECO:0007669"/>
    <property type="project" value="UniProtKB-KW"/>
</dbReference>
<protein>
    <recommendedName>
        <fullName evidence="5">Amidase domain-containing protein</fullName>
    </recommendedName>
</protein>
<sequence>MGSVQPTWLEVASERKRKIEETILSEWRVGEIKLQGNYFVDLPRDSGLLSDKELLITELSAVQILAAIRERKFTATETTIAFCKRASIAHQATNCLAETLFEEALRQAGKLDEYMAIHGKPMGMLHGLPISVKEHIKIKGTTATSGLIAWANDVSDEDALIVKTFREQGAIFYVKTTNPQTLMALETNSNLFGRTTNPHNTNLTCGGSTGGEGALLAINGSPLGIGTDIGGSIRIPSAFCGTYGFKPTIGRLPHSGLTGLHDGMQNLVGVVGPLARSIEDLELFCVAALNHEPWKYEPSLIEMPWRQETQAPKVLKIGVIWSDGVVQPHPPITRALKEVVSALTDAGHYVIDWDASLHRDLHDVTNEVYFLDGGAEYHEKLDEGREPAVPIIKWLLDEKATRHYTVEETWKVNRELDRLRTLYAHQWNTSDVDAILCPAHASVASVHDESRYWGYTCVFNALDYPAAVFPVGKVQKTDTWNSFAPASSDPMGSLDEWYRNLYGDIEGPARFEGAPVSLQLVGRKFSDEKLLRILSCVRGLLDNRP</sequence>
<dbReference type="EMBL" id="MIKG01000027">
    <property type="protein sequence ID" value="RAO73870.1"/>
    <property type="molecule type" value="Genomic_DNA"/>
</dbReference>
<reference evidence="6 7" key="1">
    <citation type="journal article" date="2017" name="Biotechnol. Biofuels">
        <title>Differential beta-glucosidase expression as a function of carbon source availability in Talaromyces amestolkiae: a genomic and proteomic approach.</title>
        <authorList>
            <person name="de Eugenio L.I."/>
            <person name="Mendez-Liter J.A."/>
            <person name="Nieto-Dominguez M."/>
            <person name="Alonso L."/>
            <person name="Gil-Munoz J."/>
            <person name="Barriuso J."/>
            <person name="Prieto A."/>
            <person name="Martinez M.J."/>
        </authorList>
    </citation>
    <scope>NUCLEOTIDE SEQUENCE [LARGE SCALE GENOMIC DNA]</scope>
    <source>
        <strain evidence="6 7">CIB</strain>
    </source>
</reference>
<evidence type="ECO:0000256" key="3">
    <source>
        <dbReference type="PIRSR" id="PIRSR001221-1"/>
    </source>
</evidence>
<dbReference type="PIRSF" id="PIRSF001221">
    <property type="entry name" value="Amidase_fungi"/>
    <property type="match status" value="1"/>
</dbReference>
<evidence type="ECO:0000256" key="1">
    <source>
        <dbReference type="ARBA" id="ARBA00009199"/>
    </source>
</evidence>
<comment type="caution">
    <text evidence="6">The sequence shown here is derived from an EMBL/GenBank/DDBJ whole genome shotgun (WGS) entry which is preliminary data.</text>
</comment>